<protein>
    <submittedName>
        <fullName evidence="1">Uncharacterized protein</fullName>
    </submittedName>
</protein>
<dbReference type="KEGG" id="svo:SVI_3420"/>
<accession>D4ZBJ6</accession>
<dbReference type="Proteomes" id="UP000002350">
    <property type="component" value="Chromosome"/>
</dbReference>
<dbReference type="EMBL" id="AP011177">
    <property type="protein sequence ID" value="BAJ03391.1"/>
    <property type="molecule type" value="Genomic_DNA"/>
</dbReference>
<evidence type="ECO:0000313" key="2">
    <source>
        <dbReference type="Proteomes" id="UP000002350"/>
    </source>
</evidence>
<evidence type="ECO:0000313" key="1">
    <source>
        <dbReference type="EMBL" id="BAJ03391.1"/>
    </source>
</evidence>
<dbReference type="AlphaFoldDB" id="D4ZBJ6"/>
<keyword evidence="2" id="KW-1185">Reference proteome</keyword>
<organism evidence="1 2">
    <name type="scientific">Shewanella violacea (strain JCM 10179 / CIP 106290 / LMG 19151 / DSS12)</name>
    <dbReference type="NCBI Taxonomy" id="637905"/>
    <lineage>
        <taxon>Bacteria</taxon>
        <taxon>Pseudomonadati</taxon>
        <taxon>Pseudomonadota</taxon>
        <taxon>Gammaproteobacteria</taxon>
        <taxon>Alteromonadales</taxon>
        <taxon>Shewanellaceae</taxon>
        <taxon>Shewanella</taxon>
    </lineage>
</organism>
<sequence>MKLTYFASLNLLSRKKVETKVAMVTQWFIEKICCHLQSKMASNNSTPVSVHTDFLFCIVKERGAK</sequence>
<name>D4ZBJ6_SHEVD</name>
<reference evidence="2" key="1">
    <citation type="journal article" date="2010" name="Mol. Biosyst.">
        <title>Complete genome sequence and comparative analysis of Shewanella violacea, a psychrophilic and piezophilic bacterium from deep sea floor sediments.</title>
        <authorList>
            <person name="Aono E."/>
            <person name="Baba T."/>
            <person name="Ara T."/>
            <person name="Nishi T."/>
            <person name="Nakamichi T."/>
            <person name="Inamoto E."/>
            <person name="Toyonaga H."/>
            <person name="Hasegawa M."/>
            <person name="Takai Y."/>
            <person name="Okumura Y."/>
            <person name="Baba M."/>
            <person name="Tomita M."/>
            <person name="Kato C."/>
            <person name="Oshima T."/>
            <person name="Nakasone K."/>
            <person name="Mori H."/>
        </authorList>
    </citation>
    <scope>NUCLEOTIDE SEQUENCE [LARGE SCALE GENOMIC DNA]</scope>
    <source>
        <strain evidence="2">JCM 10179 / CIP 106290 / LMG 19151 / DSS12</strain>
    </source>
</reference>
<gene>
    <name evidence="1" type="ordered locus">SVI_3420</name>
</gene>
<proteinExistence type="predicted"/>
<dbReference type="HOGENOM" id="CLU_2847433_0_0_6"/>